<dbReference type="EMBL" id="JAGQLH010000124">
    <property type="protein sequence ID" value="MCA9386319.1"/>
    <property type="molecule type" value="Genomic_DNA"/>
</dbReference>
<protein>
    <submittedName>
        <fullName evidence="2">Uncharacterized protein</fullName>
    </submittedName>
</protein>
<feature type="region of interest" description="Disordered" evidence="1">
    <location>
        <begin position="1"/>
        <end position="20"/>
    </location>
</feature>
<gene>
    <name evidence="2" type="ORF">KC717_06765</name>
</gene>
<reference evidence="2" key="1">
    <citation type="submission" date="2020-04" db="EMBL/GenBank/DDBJ databases">
        <authorList>
            <person name="Zhang T."/>
        </authorList>
    </citation>
    <scope>NUCLEOTIDE SEQUENCE</scope>
    <source>
        <strain evidence="2">HKST-UBA11</strain>
    </source>
</reference>
<name>A0A955RKX1_9BACT</name>
<dbReference type="AlphaFoldDB" id="A0A955RKX1"/>
<evidence type="ECO:0000313" key="2">
    <source>
        <dbReference type="EMBL" id="MCA9386319.1"/>
    </source>
</evidence>
<accession>A0A955RKX1</accession>
<feature type="compositionally biased region" description="Polar residues" evidence="1">
    <location>
        <begin position="1"/>
        <end position="15"/>
    </location>
</feature>
<comment type="caution">
    <text evidence="2">The sequence shown here is derived from an EMBL/GenBank/DDBJ whole genome shotgun (WGS) entry which is preliminary data.</text>
</comment>
<organism evidence="2 3">
    <name type="scientific">Candidatus Dojkabacteria bacterium</name>
    <dbReference type="NCBI Taxonomy" id="2099670"/>
    <lineage>
        <taxon>Bacteria</taxon>
        <taxon>Candidatus Dojkabacteria</taxon>
    </lineage>
</organism>
<reference evidence="2" key="2">
    <citation type="journal article" date="2021" name="Microbiome">
        <title>Successional dynamics and alternative stable states in a saline activated sludge microbial community over 9 years.</title>
        <authorList>
            <person name="Wang Y."/>
            <person name="Ye J."/>
            <person name="Ju F."/>
            <person name="Liu L."/>
            <person name="Boyd J.A."/>
            <person name="Deng Y."/>
            <person name="Parks D.H."/>
            <person name="Jiang X."/>
            <person name="Yin X."/>
            <person name="Woodcroft B.J."/>
            <person name="Tyson G.W."/>
            <person name="Hugenholtz P."/>
            <person name="Polz M.F."/>
            <person name="Zhang T."/>
        </authorList>
    </citation>
    <scope>NUCLEOTIDE SEQUENCE</scope>
    <source>
        <strain evidence="2">HKST-UBA11</strain>
    </source>
</reference>
<proteinExistence type="predicted"/>
<dbReference type="Proteomes" id="UP000754563">
    <property type="component" value="Unassembled WGS sequence"/>
</dbReference>
<sequence>MSTSNALSYEQTNYNKEVEDQDDLEARVTVLETLLGSANVYTETQFNALDTSSWTTAKLVLIVDPSGAATVRVWNPYTETFG</sequence>
<evidence type="ECO:0000313" key="3">
    <source>
        <dbReference type="Proteomes" id="UP000754563"/>
    </source>
</evidence>
<evidence type="ECO:0000256" key="1">
    <source>
        <dbReference type="SAM" id="MobiDB-lite"/>
    </source>
</evidence>